<feature type="domain" description="Arginyl tRNA synthetase N-terminal" evidence="12">
    <location>
        <begin position="1"/>
        <end position="86"/>
    </location>
</feature>
<dbReference type="Gene3D" id="3.30.1360.70">
    <property type="entry name" value="Arginyl tRNA synthetase N-terminal domain"/>
    <property type="match status" value="1"/>
</dbReference>
<evidence type="ECO:0000256" key="3">
    <source>
        <dbReference type="ARBA" id="ARBA00022598"/>
    </source>
</evidence>
<reference evidence="13 14" key="1">
    <citation type="submission" date="2024-05" db="EMBL/GenBank/DDBJ databases">
        <title>Three bacterial strains, DH-69, EH-24, and ECK-19 isolated from coastal sediments.</title>
        <authorList>
            <person name="Ye Y.-Q."/>
            <person name="Du Z.-J."/>
        </authorList>
    </citation>
    <scope>NUCLEOTIDE SEQUENCE [LARGE SCALE GENOMIC DNA]</scope>
    <source>
        <strain evidence="13 14">ECK-19</strain>
    </source>
</reference>
<dbReference type="GO" id="GO:0004814">
    <property type="term" value="F:arginine-tRNA ligase activity"/>
    <property type="evidence" value="ECO:0007669"/>
    <property type="project" value="UniProtKB-EC"/>
</dbReference>
<evidence type="ECO:0000259" key="11">
    <source>
        <dbReference type="SMART" id="SM00836"/>
    </source>
</evidence>
<dbReference type="EMBL" id="JBEHZE010000001">
    <property type="protein sequence ID" value="MEX6634366.1"/>
    <property type="molecule type" value="Genomic_DNA"/>
</dbReference>
<comment type="catalytic activity">
    <reaction evidence="8 9">
        <text>tRNA(Arg) + L-arginine + ATP = L-arginyl-tRNA(Arg) + AMP + diphosphate</text>
        <dbReference type="Rhea" id="RHEA:20301"/>
        <dbReference type="Rhea" id="RHEA-COMP:9658"/>
        <dbReference type="Rhea" id="RHEA-COMP:9673"/>
        <dbReference type="ChEBI" id="CHEBI:30616"/>
        <dbReference type="ChEBI" id="CHEBI:32682"/>
        <dbReference type="ChEBI" id="CHEBI:33019"/>
        <dbReference type="ChEBI" id="CHEBI:78442"/>
        <dbReference type="ChEBI" id="CHEBI:78513"/>
        <dbReference type="ChEBI" id="CHEBI:456215"/>
        <dbReference type="EC" id="6.1.1.19"/>
    </reaction>
</comment>
<dbReference type="SUPFAM" id="SSF52374">
    <property type="entry name" value="Nucleotidylyl transferase"/>
    <property type="match status" value="1"/>
</dbReference>
<dbReference type="NCBIfam" id="TIGR00456">
    <property type="entry name" value="argS"/>
    <property type="match status" value="1"/>
</dbReference>
<evidence type="ECO:0000256" key="6">
    <source>
        <dbReference type="ARBA" id="ARBA00022917"/>
    </source>
</evidence>
<dbReference type="SUPFAM" id="SSF55190">
    <property type="entry name" value="Arginyl-tRNA synthetase (ArgRS), N-terminal 'additional' domain"/>
    <property type="match status" value="1"/>
</dbReference>
<dbReference type="InterPro" id="IPR009080">
    <property type="entry name" value="tRNAsynth_Ia_anticodon-bd"/>
</dbReference>
<sequence>MTLKDDLSVIVGEAFTAEGLDHTLGAVKSADRPDLAQFQCNGALPAAKLAKKNPREIAQAVAARLGDASQFSEVSVSGPGFINLKLADEFMSAQIEAVNDGSRFGGWLHETPEKIVIDYGGPNVAKPLHVGHLRAAIIGESLKRILRFAGDDVTGDVHLGDWGLQMGQLISELQIRQPDLVYFDPAQSGPYPVESPINLQDLEEMYPVASAASKADPARADLARKATKELQDGRPGYRALWKHFVDLSVAAMKKDYADLDVEFDLWKGEADADPLIPELTEDLKARNVIEESDGAQIIHVARESDKKEMPPIIFVNSQGAVGYHATDVATIVDRKRELDPDRILYVVDARQRLHFEQVFRAVERAGYYAEDHLEHLWFGTMNGKDGKPFKTREGGTLKLRHFIDMVTDRALERLKENGFADGYDVAETNEVARQVGIAALKFADLSNPRTSDYIFDLDRFMAFEGKTGPYLLYASVRVRSVLGKAKAAGAGDPGPVQVGEAAERDLGLVILNFADVLRETYEKRMPHILCDHAFSLAQAFSKFYAACRMVDEADAEKRASRLSLASIAGGQLDLVLSLLGLDAPERM</sequence>
<dbReference type="InterPro" id="IPR035684">
    <property type="entry name" value="ArgRS_core"/>
</dbReference>
<evidence type="ECO:0000256" key="4">
    <source>
        <dbReference type="ARBA" id="ARBA00022741"/>
    </source>
</evidence>
<dbReference type="SUPFAM" id="SSF47323">
    <property type="entry name" value="Anticodon-binding domain of a subclass of class I aminoacyl-tRNA synthetases"/>
    <property type="match status" value="1"/>
</dbReference>
<evidence type="ECO:0000256" key="7">
    <source>
        <dbReference type="ARBA" id="ARBA00023146"/>
    </source>
</evidence>
<dbReference type="CDD" id="cd00671">
    <property type="entry name" value="ArgRS_core"/>
    <property type="match status" value="1"/>
</dbReference>
<evidence type="ECO:0000256" key="2">
    <source>
        <dbReference type="ARBA" id="ARBA00022490"/>
    </source>
</evidence>
<name>A0ABV3ZAD4_9PROT</name>
<dbReference type="RefSeq" id="WP_369314351.1">
    <property type="nucleotide sequence ID" value="NZ_JBEHZE010000001.1"/>
</dbReference>
<evidence type="ECO:0000313" key="13">
    <source>
        <dbReference type="EMBL" id="MEX6634366.1"/>
    </source>
</evidence>
<dbReference type="InterPro" id="IPR008909">
    <property type="entry name" value="DALR_anticod-bd"/>
</dbReference>
<dbReference type="PRINTS" id="PR01038">
    <property type="entry name" value="TRNASYNTHARG"/>
</dbReference>
<comment type="subcellular location">
    <subcellularLocation>
        <location evidence="9">Cytoplasm</location>
    </subcellularLocation>
</comment>
<comment type="subunit">
    <text evidence="9">Monomer.</text>
</comment>
<dbReference type="Gene3D" id="1.10.730.10">
    <property type="entry name" value="Isoleucyl-tRNA Synthetase, Domain 1"/>
    <property type="match status" value="1"/>
</dbReference>
<accession>A0ABV3ZAD4</accession>
<feature type="domain" description="DALR anticodon binding" evidence="11">
    <location>
        <begin position="471"/>
        <end position="587"/>
    </location>
</feature>
<keyword evidence="2 9" id="KW-0963">Cytoplasm</keyword>
<evidence type="ECO:0000259" key="12">
    <source>
        <dbReference type="SMART" id="SM01016"/>
    </source>
</evidence>
<dbReference type="PANTHER" id="PTHR11956:SF5">
    <property type="entry name" value="ARGININE--TRNA LIGASE, CYTOPLASMIC"/>
    <property type="match status" value="1"/>
</dbReference>
<evidence type="ECO:0000256" key="1">
    <source>
        <dbReference type="ARBA" id="ARBA00005594"/>
    </source>
</evidence>
<evidence type="ECO:0000256" key="9">
    <source>
        <dbReference type="HAMAP-Rule" id="MF_00123"/>
    </source>
</evidence>
<evidence type="ECO:0000256" key="5">
    <source>
        <dbReference type="ARBA" id="ARBA00022840"/>
    </source>
</evidence>
<comment type="caution">
    <text evidence="13">The sequence shown here is derived from an EMBL/GenBank/DDBJ whole genome shotgun (WGS) entry which is preliminary data.</text>
</comment>
<keyword evidence="5 9" id="KW-0067">ATP-binding</keyword>
<dbReference type="PANTHER" id="PTHR11956">
    <property type="entry name" value="ARGINYL-TRNA SYNTHETASE"/>
    <property type="match status" value="1"/>
</dbReference>
<dbReference type="Pfam" id="PF00750">
    <property type="entry name" value="tRNA-synt_1d"/>
    <property type="match status" value="1"/>
</dbReference>
<dbReference type="InterPro" id="IPR014729">
    <property type="entry name" value="Rossmann-like_a/b/a_fold"/>
</dbReference>
<dbReference type="InterPro" id="IPR001412">
    <property type="entry name" value="aa-tRNA-synth_I_CS"/>
</dbReference>
<protein>
    <recommendedName>
        <fullName evidence="9">Arginine--tRNA ligase</fullName>
        <ecNumber evidence="9">6.1.1.19</ecNumber>
    </recommendedName>
    <alternativeName>
        <fullName evidence="9">Arginyl-tRNA synthetase</fullName>
        <shortName evidence="9">ArgRS</shortName>
    </alternativeName>
</protein>
<dbReference type="EC" id="6.1.1.19" evidence="9"/>
<dbReference type="Proteomes" id="UP001560685">
    <property type="component" value="Unassembled WGS sequence"/>
</dbReference>
<keyword evidence="4 9" id="KW-0547">Nucleotide-binding</keyword>
<keyword evidence="7 9" id="KW-0030">Aminoacyl-tRNA synthetase</keyword>
<keyword evidence="3 9" id="KW-0436">Ligase</keyword>
<evidence type="ECO:0000256" key="8">
    <source>
        <dbReference type="ARBA" id="ARBA00049339"/>
    </source>
</evidence>
<evidence type="ECO:0000313" key="14">
    <source>
        <dbReference type="Proteomes" id="UP001560685"/>
    </source>
</evidence>
<dbReference type="Pfam" id="PF05746">
    <property type="entry name" value="DALR_1"/>
    <property type="match status" value="1"/>
</dbReference>
<dbReference type="SMART" id="SM00836">
    <property type="entry name" value="DALR_1"/>
    <property type="match status" value="1"/>
</dbReference>
<comment type="similarity">
    <text evidence="1 9 10">Belongs to the class-I aminoacyl-tRNA synthetase family.</text>
</comment>
<dbReference type="Gene3D" id="3.40.50.620">
    <property type="entry name" value="HUPs"/>
    <property type="match status" value="1"/>
</dbReference>
<keyword evidence="14" id="KW-1185">Reference proteome</keyword>
<proteinExistence type="inferred from homology"/>
<dbReference type="InterPro" id="IPR036695">
    <property type="entry name" value="Arg-tRNA-synth_N_sf"/>
</dbReference>
<gene>
    <name evidence="9 13" type="primary">argS</name>
    <name evidence="13" type="ORF">ABFZ84_12495</name>
</gene>
<dbReference type="InterPro" id="IPR001278">
    <property type="entry name" value="Arg-tRNA-ligase"/>
</dbReference>
<dbReference type="HAMAP" id="MF_00123">
    <property type="entry name" value="Arg_tRNA_synth"/>
    <property type="match status" value="1"/>
</dbReference>
<organism evidence="13 14">
    <name type="scientific">Hyphococcus lacteus</name>
    <dbReference type="NCBI Taxonomy" id="3143536"/>
    <lineage>
        <taxon>Bacteria</taxon>
        <taxon>Pseudomonadati</taxon>
        <taxon>Pseudomonadota</taxon>
        <taxon>Alphaproteobacteria</taxon>
        <taxon>Parvularculales</taxon>
        <taxon>Parvularculaceae</taxon>
        <taxon>Hyphococcus</taxon>
    </lineage>
</organism>
<dbReference type="InterPro" id="IPR005148">
    <property type="entry name" value="Arg-tRNA-synth_N"/>
</dbReference>
<feature type="short sequence motif" description="'HIGH' region" evidence="9">
    <location>
        <begin position="122"/>
        <end position="132"/>
    </location>
</feature>
<dbReference type="Pfam" id="PF03485">
    <property type="entry name" value="Arg_tRNA_synt_N"/>
    <property type="match status" value="1"/>
</dbReference>
<keyword evidence="6 9" id="KW-0648">Protein biosynthesis</keyword>
<evidence type="ECO:0000256" key="10">
    <source>
        <dbReference type="RuleBase" id="RU363038"/>
    </source>
</evidence>
<dbReference type="PROSITE" id="PS00178">
    <property type="entry name" value="AA_TRNA_LIGASE_I"/>
    <property type="match status" value="1"/>
</dbReference>
<dbReference type="SMART" id="SM01016">
    <property type="entry name" value="Arg_tRNA_synt_N"/>
    <property type="match status" value="1"/>
</dbReference>